<evidence type="ECO:0000256" key="1">
    <source>
        <dbReference type="ARBA" id="ARBA00022443"/>
    </source>
</evidence>
<gene>
    <name evidence="5" type="ORF">AGOR_G00198420</name>
</gene>
<dbReference type="PROSITE" id="PS50002">
    <property type="entry name" value="SH3"/>
    <property type="match status" value="1"/>
</dbReference>
<evidence type="ECO:0000313" key="5">
    <source>
        <dbReference type="EMBL" id="KAI1886693.1"/>
    </source>
</evidence>
<dbReference type="PANTHER" id="PTHR14206:SF5">
    <property type="entry name" value="BRAIN-SPECIFIC ANGIOGENESIS INHIBITOR 1-ASSOCIATED PROTEIN 2-LIKE PROTEIN 2"/>
    <property type="match status" value="1"/>
</dbReference>
<dbReference type="Proteomes" id="UP000829720">
    <property type="component" value="Unassembled WGS sequence"/>
</dbReference>
<dbReference type="SMART" id="SM00326">
    <property type="entry name" value="SH3"/>
    <property type="match status" value="1"/>
</dbReference>
<feature type="compositionally biased region" description="Basic and acidic residues" evidence="3">
    <location>
        <begin position="86"/>
        <end position="97"/>
    </location>
</feature>
<dbReference type="Gene3D" id="2.30.30.40">
    <property type="entry name" value="SH3 Domains"/>
    <property type="match status" value="1"/>
</dbReference>
<keyword evidence="6" id="KW-1185">Reference proteome</keyword>
<dbReference type="InterPro" id="IPR001452">
    <property type="entry name" value="SH3_domain"/>
</dbReference>
<sequence length="287" mass="32475">MGGLKQMRALVAHPASSNPTLLPFSQDEVITVMVQEPRNGWLYGRAESSLRQGWFPAAYVGPLEDNTKPHVSRGPSTNNQLEQAELLDRLNKIEGRGYNEIPHPAAPSRRGSVDFRPVTPTLERRMESSSNEKPANVHYGFRQDQQDRKEQSENKSYSEIPPRATPSRRGSTDLRPVTPTPERRMDSSADSKYHGYKITQMDQQERQDQESKRYSEIQPPAPPSRRGSADLRPVTPTPERRADSSTDSKRTLQQDSRPELFPRGTNPFATVKLRPTVTNDRSAPRIH</sequence>
<dbReference type="AlphaFoldDB" id="A0A8T3CNJ0"/>
<evidence type="ECO:0000259" key="4">
    <source>
        <dbReference type="PROSITE" id="PS50002"/>
    </source>
</evidence>
<feature type="compositionally biased region" description="Basic and acidic residues" evidence="3">
    <location>
        <begin position="203"/>
        <end position="215"/>
    </location>
</feature>
<evidence type="ECO:0000256" key="3">
    <source>
        <dbReference type="SAM" id="MobiDB-lite"/>
    </source>
</evidence>
<feature type="compositionally biased region" description="Basic and acidic residues" evidence="3">
    <location>
        <begin position="238"/>
        <end position="260"/>
    </location>
</feature>
<dbReference type="GO" id="GO:0051764">
    <property type="term" value="P:actin crosslink formation"/>
    <property type="evidence" value="ECO:0007669"/>
    <property type="project" value="TreeGrafter"/>
</dbReference>
<dbReference type="SUPFAM" id="SSF50044">
    <property type="entry name" value="SH3-domain"/>
    <property type="match status" value="1"/>
</dbReference>
<proteinExistence type="predicted"/>
<dbReference type="GO" id="GO:0005829">
    <property type="term" value="C:cytosol"/>
    <property type="evidence" value="ECO:0007669"/>
    <property type="project" value="TreeGrafter"/>
</dbReference>
<comment type="caution">
    <text evidence="5">The sequence shown here is derived from an EMBL/GenBank/DDBJ whole genome shotgun (WGS) entry which is preliminary data.</text>
</comment>
<feature type="domain" description="SH3" evidence="4">
    <location>
        <begin position="2"/>
        <end position="65"/>
    </location>
</feature>
<dbReference type="InterPro" id="IPR036028">
    <property type="entry name" value="SH3-like_dom_sf"/>
</dbReference>
<dbReference type="OrthoDB" id="9944156at2759"/>
<dbReference type="Pfam" id="PF14604">
    <property type="entry name" value="SH3_9"/>
    <property type="match status" value="1"/>
</dbReference>
<reference evidence="5" key="1">
    <citation type="submission" date="2021-01" db="EMBL/GenBank/DDBJ databases">
        <authorList>
            <person name="Zahm M."/>
            <person name="Roques C."/>
            <person name="Cabau C."/>
            <person name="Klopp C."/>
            <person name="Donnadieu C."/>
            <person name="Jouanno E."/>
            <person name="Lampietro C."/>
            <person name="Louis A."/>
            <person name="Herpin A."/>
            <person name="Echchiki A."/>
            <person name="Berthelot C."/>
            <person name="Parey E."/>
            <person name="Roest-Crollius H."/>
            <person name="Braasch I."/>
            <person name="Postlethwait J."/>
            <person name="Bobe J."/>
            <person name="Montfort J."/>
            <person name="Bouchez O."/>
            <person name="Begum T."/>
            <person name="Mejri S."/>
            <person name="Adams A."/>
            <person name="Chen W.-J."/>
            <person name="Guiguen Y."/>
        </authorList>
    </citation>
    <scope>NUCLEOTIDE SEQUENCE</scope>
    <source>
        <tissue evidence="5">Blood</tissue>
    </source>
</reference>
<protein>
    <recommendedName>
        <fullName evidence="4">SH3 domain-containing protein</fullName>
    </recommendedName>
</protein>
<accession>A0A8T3CNJ0</accession>
<dbReference type="GO" id="GO:0005654">
    <property type="term" value="C:nucleoplasm"/>
    <property type="evidence" value="ECO:0007669"/>
    <property type="project" value="TreeGrafter"/>
</dbReference>
<dbReference type="EMBL" id="JAERUA010000019">
    <property type="protein sequence ID" value="KAI1886693.1"/>
    <property type="molecule type" value="Genomic_DNA"/>
</dbReference>
<dbReference type="PANTHER" id="PTHR14206">
    <property type="entry name" value="BRAIN-SPECIFIC ANGIOGENESIS INHIBITOR 1-ASSOCIATED PROTEIN 2"/>
    <property type="match status" value="1"/>
</dbReference>
<organism evidence="5 6">
    <name type="scientific">Albula goreensis</name>
    <dbReference type="NCBI Taxonomy" id="1534307"/>
    <lineage>
        <taxon>Eukaryota</taxon>
        <taxon>Metazoa</taxon>
        <taxon>Chordata</taxon>
        <taxon>Craniata</taxon>
        <taxon>Vertebrata</taxon>
        <taxon>Euteleostomi</taxon>
        <taxon>Actinopterygii</taxon>
        <taxon>Neopterygii</taxon>
        <taxon>Teleostei</taxon>
        <taxon>Albuliformes</taxon>
        <taxon>Albulidae</taxon>
        <taxon>Albula</taxon>
    </lineage>
</organism>
<keyword evidence="1 2" id="KW-0728">SH3 domain</keyword>
<evidence type="ECO:0000256" key="2">
    <source>
        <dbReference type="PROSITE-ProRule" id="PRU00192"/>
    </source>
</evidence>
<dbReference type="GO" id="GO:0030838">
    <property type="term" value="P:positive regulation of actin filament polymerization"/>
    <property type="evidence" value="ECO:0007669"/>
    <property type="project" value="TreeGrafter"/>
</dbReference>
<feature type="compositionally biased region" description="Basic and acidic residues" evidence="3">
    <location>
        <begin position="181"/>
        <end position="193"/>
    </location>
</feature>
<feature type="compositionally biased region" description="Basic and acidic residues" evidence="3">
    <location>
        <begin position="144"/>
        <end position="153"/>
    </location>
</feature>
<feature type="region of interest" description="Disordered" evidence="3">
    <location>
        <begin position="66"/>
        <end position="287"/>
    </location>
</feature>
<dbReference type="GO" id="GO:0051017">
    <property type="term" value="P:actin filament bundle assembly"/>
    <property type="evidence" value="ECO:0007669"/>
    <property type="project" value="TreeGrafter"/>
</dbReference>
<dbReference type="InterPro" id="IPR027681">
    <property type="entry name" value="IRSp53/IRTKS/Pinkbar"/>
</dbReference>
<evidence type="ECO:0000313" key="6">
    <source>
        <dbReference type="Proteomes" id="UP000829720"/>
    </source>
</evidence>
<name>A0A8T3CNJ0_9TELE</name>